<organism evidence="9 10">
    <name type="scientific">Veronia pacifica</name>
    <dbReference type="NCBI Taxonomy" id="1080227"/>
    <lineage>
        <taxon>Bacteria</taxon>
        <taxon>Pseudomonadati</taxon>
        <taxon>Pseudomonadota</taxon>
        <taxon>Gammaproteobacteria</taxon>
        <taxon>Vibrionales</taxon>
        <taxon>Vibrionaceae</taxon>
        <taxon>Veronia</taxon>
    </lineage>
</organism>
<gene>
    <name evidence="9" type="ORF">A8L45_11665</name>
</gene>
<proteinExistence type="inferred from homology"/>
<keyword evidence="7" id="KW-0997">Cell inner membrane</keyword>
<dbReference type="STRING" id="1080227.A8L45_11665"/>
<reference evidence="9 10" key="1">
    <citation type="submission" date="2016-05" db="EMBL/GenBank/DDBJ databases">
        <title>Genomic Taxonomy of the Vibrionaceae.</title>
        <authorList>
            <person name="Gomez-Gil B."/>
            <person name="Enciso-Ibarra J."/>
        </authorList>
    </citation>
    <scope>NUCLEOTIDE SEQUENCE [LARGE SCALE GENOMIC DNA]</scope>
    <source>
        <strain evidence="9 10">CAIM 1920</strain>
    </source>
</reference>
<dbReference type="OrthoDB" id="6160477at2"/>
<evidence type="ECO:0000256" key="3">
    <source>
        <dbReference type="ARBA" id="ARBA00022475"/>
    </source>
</evidence>
<comment type="caution">
    <text evidence="9">The sequence shown here is derived from an EMBL/GenBank/DDBJ whole genome shotgun (WGS) entry which is preliminary data.</text>
</comment>
<evidence type="ECO:0000256" key="7">
    <source>
        <dbReference type="RuleBase" id="RU369079"/>
    </source>
</evidence>
<keyword evidence="5 7" id="KW-1133">Transmembrane helix</keyword>
<dbReference type="RefSeq" id="WP_068902433.1">
    <property type="nucleotide sequence ID" value="NZ_JBHUIF010000002.1"/>
</dbReference>
<name>A0A1C3EIL8_9GAMM</name>
<dbReference type="AlphaFoldDB" id="A0A1C3EIL8"/>
<keyword evidence="3" id="KW-1003">Cell membrane</keyword>
<feature type="domain" description="Tripartite ATP-independent periplasmic transporters DctQ component" evidence="8">
    <location>
        <begin position="19"/>
        <end position="141"/>
    </location>
</feature>
<feature type="transmembrane region" description="Helical" evidence="7">
    <location>
        <begin position="45"/>
        <end position="61"/>
    </location>
</feature>
<dbReference type="GO" id="GO:0005886">
    <property type="term" value="C:plasma membrane"/>
    <property type="evidence" value="ECO:0007669"/>
    <property type="project" value="UniProtKB-SubCell"/>
</dbReference>
<accession>A0A1C3EIL8</accession>
<comment type="subunit">
    <text evidence="7">The complex comprises the extracytoplasmic solute receptor protein and the two transmembrane proteins.</text>
</comment>
<dbReference type="Proteomes" id="UP000094936">
    <property type="component" value="Unassembled WGS sequence"/>
</dbReference>
<evidence type="ECO:0000313" key="9">
    <source>
        <dbReference type="EMBL" id="ODA33091.1"/>
    </source>
</evidence>
<evidence type="ECO:0000256" key="2">
    <source>
        <dbReference type="ARBA" id="ARBA00022448"/>
    </source>
</evidence>
<keyword evidence="10" id="KW-1185">Reference proteome</keyword>
<feature type="transmembrane region" description="Helical" evidence="7">
    <location>
        <begin position="7"/>
        <end position="25"/>
    </location>
</feature>
<evidence type="ECO:0000256" key="1">
    <source>
        <dbReference type="ARBA" id="ARBA00004651"/>
    </source>
</evidence>
<sequence length="185" mass="20543">MKTYARICSVIFGLMMMALCIVIALETIIRKVFNYSLGGVDELSGYAIAICAPLCFAIAAIEQSHIRINLFHMRMPRLLRASVNLIAALLLAGLALYLSVFTWRTVQDTQLFGSVAQTPWMTPLIWPQIAWLVAMLTFTFATCFLASKAALFAFQGNMDGLLRHFGPDSVEDELAAELSDLEERS</sequence>
<protein>
    <recommendedName>
        <fullName evidence="7">TRAP transporter small permease protein</fullName>
    </recommendedName>
</protein>
<keyword evidence="2 7" id="KW-0813">Transport</keyword>
<keyword evidence="4 7" id="KW-0812">Transmembrane</keyword>
<evidence type="ECO:0000313" key="10">
    <source>
        <dbReference type="Proteomes" id="UP000094936"/>
    </source>
</evidence>
<keyword evidence="6 7" id="KW-0472">Membrane</keyword>
<dbReference type="Pfam" id="PF04290">
    <property type="entry name" value="DctQ"/>
    <property type="match status" value="1"/>
</dbReference>
<evidence type="ECO:0000256" key="5">
    <source>
        <dbReference type="ARBA" id="ARBA00022989"/>
    </source>
</evidence>
<dbReference type="InterPro" id="IPR055348">
    <property type="entry name" value="DctQ"/>
</dbReference>
<feature type="transmembrane region" description="Helical" evidence="7">
    <location>
        <begin position="129"/>
        <end position="154"/>
    </location>
</feature>
<comment type="function">
    <text evidence="7">Part of the tripartite ATP-independent periplasmic (TRAP) transport system.</text>
</comment>
<dbReference type="EMBL" id="LYBM01000019">
    <property type="protein sequence ID" value="ODA33091.1"/>
    <property type="molecule type" value="Genomic_DNA"/>
</dbReference>
<dbReference type="GO" id="GO:0022857">
    <property type="term" value="F:transmembrane transporter activity"/>
    <property type="evidence" value="ECO:0007669"/>
    <property type="project" value="UniProtKB-UniRule"/>
</dbReference>
<feature type="transmembrane region" description="Helical" evidence="7">
    <location>
        <begin position="82"/>
        <end position="103"/>
    </location>
</feature>
<evidence type="ECO:0000256" key="4">
    <source>
        <dbReference type="ARBA" id="ARBA00022692"/>
    </source>
</evidence>
<evidence type="ECO:0000256" key="6">
    <source>
        <dbReference type="ARBA" id="ARBA00023136"/>
    </source>
</evidence>
<comment type="similarity">
    <text evidence="7">Belongs to the TRAP transporter small permease family.</text>
</comment>
<evidence type="ECO:0000259" key="8">
    <source>
        <dbReference type="Pfam" id="PF04290"/>
    </source>
</evidence>
<comment type="subcellular location">
    <subcellularLocation>
        <location evidence="7">Cell inner membrane</location>
        <topology evidence="7">Multi-pass membrane protein</topology>
    </subcellularLocation>
    <subcellularLocation>
        <location evidence="1">Cell membrane</location>
        <topology evidence="1">Multi-pass membrane protein</topology>
    </subcellularLocation>
</comment>